<reference evidence="2" key="1">
    <citation type="submission" date="2023-03" db="EMBL/GenBank/DDBJ databases">
        <title>Chromosome-level genomes of two armyworms, Mythimna separata and Mythimna loreyi, provide insights into the biosynthesis and reception of sex pheromones.</title>
        <authorList>
            <person name="Zhao H."/>
        </authorList>
    </citation>
    <scope>NUCLEOTIDE SEQUENCE</scope>
    <source>
        <strain evidence="2">BeijingLab</strain>
        <tissue evidence="2">Pupa</tissue>
    </source>
</reference>
<evidence type="ECO:0000313" key="2">
    <source>
        <dbReference type="EMBL" id="KAJ8706004.1"/>
    </source>
</evidence>
<accession>A0AAD7Y7Q9</accession>
<name>A0AAD7Y7Q9_MYTSE</name>
<keyword evidence="1" id="KW-0732">Signal</keyword>
<dbReference type="AlphaFoldDB" id="A0AAD7Y7Q9"/>
<sequence length="296" mass="33062">MDFKLLMLVLIFKIVVADIEIDLELDEKQNLQITYSGDETDLVTDKDRKAFDIEDHKLKDAVGSLLGRRPNDAYVKSPTPWGDLYKRYKWEEVKRVLSIKSAKLKKMTKIPIIVMTEDFQNSSNRTITVNAGISHEVQNTITSSWSKDSSIAVSQAFEFKINLGVVKASETTTFSFTQSWGVSETKSKTEVVGATSGMSVELKPGEAVTVILSATEGNLEVEVEHMATLIGTVAVNYNPTYTGHHFKFVPIDEVMSSGGIKNEVITNELIQFGYHVDAKLRVYNKNTGLMRSILLK</sequence>
<feature type="signal peptide" evidence="1">
    <location>
        <begin position="1"/>
        <end position="17"/>
    </location>
</feature>
<comment type="caution">
    <text evidence="2">The sequence shown here is derived from an EMBL/GenBank/DDBJ whole genome shotgun (WGS) entry which is preliminary data.</text>
</comment>
<feature type="chain" id="PRO_5041994757" evidence="1">
    <location>
        <begin position="18"/>
        <end position="296"/>
    </location>
</feature>
<evidence type="ECO:0000313" key="3">
    <source>
        <dbReference type="Proteomes" id="UP001231518"/>
    </source>
</evidence>
<dbReference type="CDD" id="cd20235">
    <property type="entry name" value="PFM_spherulin-2a-like"/>
    <property type="match status" value="1"/>
</dbReference>
<gene>
    <name evidence="2" type="ORF">PYW07_010781</name>
</gene>
<keyword evidence="3" id="KW-1185">Reference proteome</keyword>
<dbReference type="EMBL" id="JARGEI010000029">
    <property type="protein sequence ID" value="KAJ8706004.1"/>
    <property type="molecule type" value="Genomic_DNA"/>
</dbReference>
<protein>
    <submittedName>
        <fullName evidence="2">Uncharacterized protein</fullName>
    </submittedName>
</protein>
<dbReference type="SUPFAM" id="SSF56973">
    <property type="entry name" value="Aerolisin/ETX pore-forming domain"/>
    <property type="match status" value="1"/>
</dbReference>
<proteinExistence type="predicted"/>
<dbReference type="Proteomes" id="UP001231518">
    <property type="component" value="Chromosome 26"/>
</dbReference>
<evidence type="ECO:0000256" key="1">
    <source>
        <dbReference type="SAM" id="SignalP"/>
    </source>
</evidence>
<dbReference type="Gene3D" id="2.170.15.10">
    <property type="entry name" value="Proaerolysin, chain A, domain 3"/>
    <property type="match status" value="1"/>
</dbReference>
<organism evidence="2 3">
    <name type="scientific">Mythimna separata</name>
    <name type="common">Oriental armyworm</name>
    <name type="synonym">Pseudaletia separata</name>
    <dbReference type="NCBI Taxonomy" id="271217"/>
    <lineage>
        <taxon>Eukaryota</taxon>
        <taxon>Metazoa</taxon>
        <taxon>Ecdysozoa</taxon>
        <taxon>Arthropoda</taxon>
        <taxon>Hexapoda</taxon>
        <taxon>Insecta</taxon>
        <taxon>Pterygota</taxon>
        <taxon>Neoptera</taxon>
        <taxon>Endopterygota</taxon>
        <taxon>Lepidoptera</taxon>
        <taxon>Glossata</taxon>
        <taxon>Ditrysia</taxon>
        <taxon>Noctuoidea</taxon>
        <taxon>Noctuidae</taxon>
        <taxon>Noctuinae</taxon>
        <taxon>Hadenini</taxon>
        <taxon>Mythimna</taxon>
    </lineage>
</organism>